<evidence type="ECO:0000313" key="1">
    <source>
        <dbReference type="EMBL" id="QJA60827.1"/>
    </source>
</evidence>
<dbReference type="EMBL" id="MT141422">
    <property type="protein sequence ID" value="QJA60827.1"/>
    <property type="molecule type" value="Genomic_DNA"/>
</dbReference>
<accession>A0A6M3IUT4</accession>
<protein>
    <submittedName>
        <fullName evidence="1">Uncharacterized protein</fullName>
    </submittedName>
</protein>
<proteinExistence type="predicted"/>
<sequence>MVNAPAEEKKANVENKAEYMITVSWPVKYQDDIDTWLEDPIGNVIWYRDKDKGLAHLDRDDLGSINDTIQMPDGRFVTLPYNEEKTSIRGFIAGEWVLNIHYYSKRGLKDETAHEGVPVDVKIEKLNPINKIVFFETIILREHWDEKTMARFTMLENGDILKWSNLEKTLIRSTSRYDTSGFNNSRSATE</sequence>
<dbReference type="AlphaFoldDB" id="A0A6M3IUT4"/>
<organism evidence="1">
    <name type="scientific">viral metagenome</name>
    <dbReference type="NCBI Taxonomy" id="1070528"/>
    <lineage>
        <taxon>unclassified sequences</taxon>
        <taxon>metagenomes</taxon>
        <taxon>organismal metagenomes</taxon>
    </lineage>
</organism>
<reference evidence="1" key="1">
    <citation type="submission" date="2020-03" db="EMBL/GenBank/DDBJ databases">
        <title>The deep terrestrial virosphere.</title>
        <authorList>
            <person name="Holmfeldt K."/>
            <person name="Nilsson E."/>
            <person name="Simone D."/>
            <person name="Lopez-Fernandez M."/>
            <person name="Wu X."/>
            <person name="de Brujin I."/>
            <person name="Lundin D."/>
            <person name="Andersson A."/>
            <person name="Bertilsson S."/>
            <person name="Dopson M."/>
        </authorList>
    </citation>
    <scope>NUCLEOTIDE SEQUENCE</scope>
    <source>
        <strain evidence="1">MM415B01042</strain>
    </source>
</reference>
<name>A0A6M3IUT4_9ZZZZ</name>
<gene>
    <name evidence="1" type="ORF">MM415B01042_0002</name>
</gene>